<protein>
    <submittedName>
        <fullName evidence="1">Uncharacterized protein</fullName>
    </submittedName>
</protein>
<dbReference type="Proteomes" id="UP000026915">
    <property type="component" value="Chromosome 5"/>
</dbReference>
<organism evidence="1 2">
    <name type="scientific">Theobroma cacao</name>
    <name type="common">Cacao</name>
    <name type="synonym">Cocoa</name>
    <dbReference type="NCBI Taxonomy" id="3641"/>
    <lineage>
        <taxon>Eukaryota</taxon>
        <taxon>Viridiplantae</taxon>
        <taxon>Streptophyta</taxon>
        <taxon>Embryophyta</taxon>
        <taxon>Tracheophyta</taxon>
        <taxon>Spermatophyta</taxon>
        <taxon>Magnoliopsida</taxon>
        <taxon>eudicotyledons</taxon>
        <taxon>Gunneridae</taxon>
        <taxon>Pentapetalae</taxon>
        <taxon>rosids</taxon>
        <taxon>malvids</taxon>
        <taxon>Malvales</taxon>
        <taxon>Malvaceae</taxon>
        <taxon>Byttnerioideae</taxon>
        <taxon>Theobroma</taxon>
    </lineage>
</organism>
<accession>A0A061EWP8</accession>
<sequence>MAGLQYNFFPTDFYYPRPQSVPADAGRVAAVTIQTQKKEVGDDLEWPRSLGFRVQQGNKIQGSKAGVSMRIQDQNEGTAYIQDQGKLVTNLPKQHSWFILIPEEL</sequence>
<dbReference type="eggNOG" id="ENOG502T0FD">
    <property type="taxonomic scope" value="Eukaryota"/>
</dbReference>
<dbReference type="PANTHER" id="PTHR38223">
    <property type="match status" value="1"/>
</dbReference>
<evidence type="ECO:0000313" key="2">
    <source>
        <dbReference type="Proteomes" id="UP000026915"/>
    </source>
</evidence>
<dbReference type="InParanoid" id="A0A061EWP8"/>
<dbReference type="PANTHER" id="PTHR38223:SF4">
    <property type="match status" value="1"/>
</dbReference>
<gene>
    <name evidence="1" type="ORF">TCM_024470</name>
</gene>
<name>A0A061EWP8_THECC</name>
<dbReference type="Gramene" id="EOY09088">
    <property type="protein sequence ID" value="EOY09088"/>
    <property type="gene ID" value="TCM_024470"/>
</dbReference>
<dbReference type="HOGENOM" id="CLU_2431218_0_0_1"/>
<evidence type="ECO:0000313" key="1">
    <source>
        <dbReference type="EMBL" id="EOY09088.1"/>
    </source>
</evidence>
<reference evidence="1 2" key="1">
    <citation type="journal article" date="2013" name="Genome Biol.">
        <title>The genome sequence of the most widely cultivated cacao type and its use to identify candidate genes regulating pod color.</title>
        <authorList>
            <person name="Motamayor J.C."/>
            <person name="Mockaitis K."/>
            <person name="Schmutz J."/>
            <person name="Haiminen N."/>
            <person name="Iii D.L."/>
            <person name="Cornejo O."/>
            <person name="Findley S.D."/>
            <person name="Zheng P."/>
            <person name="Utro F."/>
            <person name="Royaert S."/>
            <person name="Saski C."/>
            <person name="Jenkins J."/>
            <person name="Podicheti R."/>
            <person name="Zhao M."/>
            <person name="Scheffler B.E."/>
            <person name="Stack J.C."/>
            <person name="Feltus F.A."/>
            <person name="Mustiga G.M."/>
            <person name="Amores F."/>
            <person name="Phillips W."/>
            <person name="Marelli J.P."/>
            <person name="May G.D."/>
            <person name="Shapiro H."/>
            <person name="Ma J."/>
            <person name="Bustamante C.D."/>
            <person name="Schnell R.J."/>
            <person name="Main D."/>
            <person name="Gilbert D."/>
            <person name="Parida L."/>
            <person name="Kuhn D.N."/>
        </authorList>
    </citation>
    <scope>NUCLEOTIDE SEQUENCE [LARGE SCALE GENOMIC DNA]</scope>
    <source>
        <strain evidence="2">cv. Matina 1-6</strain>
    </source>
</reference>
<dbReference type="OMA" id="CFTFIPQ"/>
<keyword evidence="2" id="KW-1185">Reference proteome</keyword>
<dbReference type="EMBL" id="CM001883">
    <property type="protein sequence ID" value="EOY09088.1"/>
    <property type="molecule type" value="Genomic_DNA"/>
</dbReference>
<proteinExistence type="predicted"/>
<dbReference type="AlphaFoldDB" id="A0A061EWP8"/>